<comment type="similarity">
    <text evidence="4">Belongs to the copper transporter (Ctr) (TC 1.A.56) family. SLC31A subfamily.</text>
</comment>
<comment type="subcellular location">
    <subcellularLocation>
        <location evidence="4">Membrane</location>
        <topology evidence="4">Multi-pass membrane protein</topology>
    </subcellularLocation>
</comment>
<keyword evidence="3 4" id="KW-0472">Membrane</keyword>
<dbReference type="PANTHER" id="PTHR12483">
    <property type="entry name" value="SOLUTE CARRIER FAMILY 31 COPPER TRANSPORTERS"/>
    <property type="match status" value="1"/>
</dbReference>
<keyword evidence="1 4" id="KW-0812">Transmembrane</keyword>
<keyword evidence="4" id="KW-0406">Ion transport</keyword>
<dbReference type="OrthoDB" id="161814at2759"/>
<dbReference type="InterPro" id="IPR007274">
    <property type="entry name" value="Cop_transporter"/>
</dbReference>
<protein>
    <recommendedName>
        <fullName evidence="4">Copper transport protein</fullName>
    </recommendedName>
</protein>
<dbReference type="Pfam" id="PF04145">
    <property type="entry name" value="Ctr"/>
    <property type="match status" value="1"/>
</dbReference>
<sequence length="190" mass="20113">MSHSGMDMGGDAASCKISMLWNWYTIDACFLASSWHVKSRGAFAASCIGVALLVVVLEALRRAAREYDVFLAAQFQRHVAAQAKARAVASPSTSTSVTFRASAPQQLVRAVLHAAQFGLAYLLMLLAMYFNGYIFLSLVVGAGLGKFLCDWLEVTIGIAAQPPCLPGGAAPPKQQQAVVVASNEAPTCCA</sequence>
<keyword evidence="4" id="KW-0813">Transport</keyword>
<dbReference type="STRING" id="58919.A0A316ZG21"/>
<keyword evidence="4" id="KW-0187">Copper transport</keyword>
<dbReference type="GO" id="GO:0016020">
    <property type="term" value="C:membrane"/>
    <property type="evidence" value="ECO:0007669"/>
    <property type="project" value="UniProtKB-SubCell"/>
</dbReference>
<gene>
    <name evidence="5" type="ORF">FA09DRAFT_358930</name>
</gene>
<name>A0A316ZG21_9BASI</name>
<evidence type="ECO:0000256" key="4">
    <source>
        <dbReference type="RuleBase" id="RU367022"/>
    </source>
</evidence>
<keyword evidence="2 4" id="KW-1133">Transmembrane helix</keyword>
<feature type="transmembrane region" description="Helical" evidence="4">
    <location>
        <begin position="41"/>
        <end position="60"/>
    </location>
</feature>
<proteinExistence type="inferred from homology"/>
<dbReference type="EMBL" id="KZ819286">
    <property type="protein sequence ID" value="PWO00187.1"/>
    <property type="molecule type" value="Genomic_DNA"/>
</dbReference>
<evidence type="ECO:0000256" key="2">
    <source>
        <dbReference type="ARBA" id="ARBA00022989"/>
    </source>
</evidence>
<evidence type="ECO:0000256" key="1">
    <source>
        <dbReference type="ARBA" id="ARBA00022692"/>
    </source>
</evidence>
<dbReference type="PANTHER" id="PTHR12483:SF79">
    <property type="entry name" value="COPPER TRANSPORT PROTEIN"/>
    <property type="match status" value="1"/>
</dbReference>
<evidence type="ECO:0000313" key="5">
    <source>
        <dbReference type="EMBL" id="PWO00187.1"/>
    </source>
</evidence>
<keyword evidence="6" id="KW-1185">Reference proteome</keyword>
<evidence type="ECO:0000313" key="6">
    <source>
        <dbReference type="Proteomes" id="UP000245946"/>
    </source>
</evidence>
<dbReference type="RefSeq" id="XP_025600465.1">
    <property type="nucleotide sequence ID" value="XM_025745028.1"/>
</dbReference>
<keyword evidence="4" id="KW-0186">Copper</keyword>
<reference evidence="5 6" key="1">
    <citation type="journal article" date="2018" name="Mol. Biol. Evol.">
        <title>Broad Genomic Sampling Reveals a Smut Pathogenic Ancestry of the Fungal Clade Ustilaginomycotina.</title>
        <authorList>
            <person name="Kijpornyongpan T."/>
            <person name="Mondo S.J."/>
            <person name="Barry K."/>
            <person name="Sandor L."/>
            <person name="Lee J."/>
            <person name="Lipzen A."/>
            <person name="Pangilinan J."/>
            <person name="LaButti K."/>
            <person name="Hainaut M."/>
            <person name="Henrissat B."/>
            <person name="Grigoriev I.V."/>
            <person name="Spatafora J.W."/>
            <person name="Aime M.C."/>
        </authorList>
    </citation>
    <scope>NUCLEOTIDE SEQUENCE [LARGE SCALE GENOMIC DNA]</scope>
    <source>
        <strain evidence="5 6">MCA 4186</strain>
    </source>
</reference>
<accession>A0A316ZG21</accession>
<dbReference type="GeneID" id="37272572"/>
<feature type="transmembrane region" description="Helical" evidence="4">
    <location>
        <begin position="119"/>
        <end position="144"/>
    </location>
</feature>
<dbReference type="GO" id="GO:0005375">
    <property type="term" value="F:copper ion transmembrane transporter activity"/>
    <property type="evidence" value="ECO:0007669"/>
    <property type="project" value="UniProtKB-UniRule"/>
</dbReference>
<dbReference type="AlphaFoldDB" id="A0A316ZG21"/>
<dbReference type="Proteomes" id="UP000245946">
    <property type="component" value="Unassembled WGS sequence"/>
</dbReference>
<organism evidence="5 6">
    <name type="scientific">Tilletiopsis washingtonensis</name>
    <dbReference type="NCBI Taxonomy" id="58919"/>
    <lineage>
        <taxon>Eukaryota</taxon>
        <taxon>Fungi</taxon>
        <taxon>Dikarya</taxon>
        <taxon>Basidiomycota</taxon>
        <taxon>Ustilaginomycotina</taxon>
        <taxon>Exobasidiomycetes</taxon>
        <taxon>Entylomatales</taxon>
        <taxon>Entylomatales incertae sedis</taxon>
        <taxon>Tilletiopsis</taxon>
    </lineage>
</organism>
<evidence type="ECO:0000256" key="3">
    <source>
        <dbReference type="ARBA" id="ARBA00023136"/>
    </source>
</evidence>